<dbReference type="Gene3D" id="3.80.10.10">
    <property type="entry name" value="Ribonuclease Inhibitor"/>
    <property type="match status" value="1"/>
</dbReference>
<gene>
    <name evidence="1" type="ORF">GSLYS_00001149001</name>
</gene>
<name>A0AAV2H2G7_LYMST</name>
<dbReference type="EMBL" id="CAXITT010000011">
    <property type="protein sequence ID" value="CAL1526972.1"/>
    <property type="molecule type" value="Genomic_DNA"/>
</dbReference>
<keyword evidence="2" id="KW-1185">Reference proteome</keyword>
<comment type="caution">
    <text evidence="1">The sequence shown here is derived from an EMBL/GenBank/DDBJ whole genome shotgun (WGS) entry which is preliminary data.</text>
</comment>
<sequence length="162" mass="18103">MQLLDKLQSLNVSGNLLGSIDVLRVICNLGQLTNLILHDQNLGLSNPMCNTSYIDEVLIMLPAIFMLDGQRVRGKGSELFKLCKEMDRVLNCLPVARTGNLNDKKCTDEEVVVTQWIVDTEPKQDKVLDSEEQLSAMLASCKVLSQKGEEMLADAKDSHERR</sequence>
<accession>A0AAV2H2G7</accession>
<protein>
    <submittedName>
        <fullName evidence="1">Uncharacterized protein</fullName>
    </submittedName>
</protein>
<proteinExistence type="predicted"/>
<evidence type="ECO:0000313" key="2">
    <source>
        <dbReference type="Proteomes" id="UP001497497"/>
    </source>
</evidence>
<dbReference type="InterPro" id="IPR001611">
    <property type="entry name" value="Leu-rich_rpt"/>
</dbReference>
<dbReference type="InterPro" id="IPR032675">
    <property type="entry name" value="LRR_dom_sf"/>
</dbReference>
<reference evidence="1 2" key="1">
    <citation type="submission" date="2024-04" db="EMBL/GenBank/DDBJ databases">
        <authorList>
            <consortium name="Genoscope - CEA"/>
            <person name="William W."/>
        </authorList>
    </citation>
    <scope>NUCLEOTIDE SEQUENCE [LARGE SCALE GENOMIC DNA]</scope>
</reference>
<dbReference type="Proteomes" id="UP001497497">
    <property type="component" value="Unassembled WGS sequence"/>
</dbReference>
<organism evidence="1 2">
    <name type="scientific">Lymnaea stagnalis</name>
    <name type="common">Great pond snail</name>
    <name type="synonym">Helix stagnalis</name>
    <dbReference type="NCBI Taxonomy" id="6523"/>
    <lineage>
        <taxon>Eukaryota</taxon>
        <taxon>Metazoa</taxon>
        <taxon>Spiralia</taxon>
        <taxon>Lophotrochozoa</taxon>
        <taxon>Mollusca</taxon>
        <taxon>Gastropoda</taxon>
        <taxon>Heterobranchia</taxon>
        <taxon>Euthyneura</taxon>
        <taxon>Panpulmonata</taxon>
        <taxon>Hygrophila</taxon>
        <taxon>Lymnaeoidea</taxon>
        <taxon>Lymnaeidae</taxon>
        <taxon>Lymnaea</taxon>
    </lineage>
</organism>
<dbReference type="SUPFAM" id="SSF52058">
    <property type="entry name" value="L domain-like"/>
    <property type="match status" value="1"/>
</dbReference>
<evidence type="ECO:0000313" key="1">
    <source>
        <dbReference type="EMBL" id="CAL1526972.1"/>
    </source>
</evidence>
<dbReference type="AlphaFoldDB" id="A0AAV2H2G7"/>
<dbReference type="PROSITE" id="PS51450">
    <property type="entry name" value="LRR"/>
    <property type="match status" value="1"/>
</dbReference>